<dbReference type="RefSeq" id="NP_064928.1">
    <property type="nucleotide sequence ID" value="NC_002520.1"/>
</dbReference>
<organism evidence="2 3">
    <name type="scientific">Amsacta moorei entomopoxvirus</name>
    <name type="common">AmEPV</name>
    <dbReference type="NCBI Taxonomy" id="28321"/>
    <lineage>
        <taxon>Viruses</taxon>
        <taxon>Varidnaviria</taxon>
        <taxon>Bamfordvirae</taxon>
        <taxon>Nucleocytoviricota</taxon>
        <taxon>Pokkesviricetes</taxon>
        <taxon>Chitovirales</taxon>
        <taxon>Poxviridae</taxon>
        <taxon>Entomopoxvirinae</taxon>
        <taxon>Betaentomopoxvirus</taxon>
    </lineage>
</organism>
<gene>
    <name evidence="2" type="primary">AMV146</name>
</gene>
<feature type="transmembrane region" description="Helical" evidence="1">
    <location>
        <begin position="40"/>
        <end position="60"/>
    </location>
</feature>
<keyword evidence="1" id="KW-0812">Transmembrane</keyword>
<dbReference type="Proteomes" id="UP000000872">
    <property type="component" value="Segment"/>
</dbReference>
<proteinExistence type="predicted"/>
<evidence type="ECO:0000313" key="3">
    <source>
        <dbReference type="Proteomes" id="UP000000872"/>
    </source>
</evidence>
<evidence type="ECO:0000313" key="2">
    <source>
        <dbReference type="EMBL" id="AAG02852.1"/>
    </source>
</evidence>
<keyword evidence="1" id="KW-0472">Membrane</keyword>
<keyword evidence="3" id="KW-1185">Reference proteome</keyword>
<accession>Q9EMQ3</accession>
<feature type="transmembrane region" description="Helical" evidence="1">
    <location>
        <begin position="7"/>
        <end position="28"/>
    </location>
</feature>
<sequence length="69" mass="8597">MLIYSCHFFYMILFLILSYTLDDIKFYIQLMMNQLMVLNFLYLHYLIHDLLFYCLVLPLLDNEYTIIHY</sequence>
<name>Q9EMQ3_AMEPV</name>
<dbReference type="GeneID" id="1494736"/>
<organismHost>
    <name type="scientific">Amsacta</name>
    <dbReference type="NCBI Taxonomy" id="340055"/>
</organismHost>
<protein>
    <submittedName>
        <fullName evidence="2">AMV146</fullName>
    </submittedName>
</protein>
<reference evidence="2 3" key="1">
    <citation type="journal article" date="2000" name="Virology">
        <title>Complete genomic sequence of the Amsacta moorei entomopoxvirus: analysis and comparison with other poxviruses.</title>
        <authorList>
            <person name="Bawden A.L."/>
            <person name="Glassberg K.J."/>
            <person name="Diggans J."/>
            <person name="Shaw R."/>
            <person name="Farmerie W."/>
            <person name="Moyer R.W."/>
        </authorList>
    </citation>
    <scope>NUCLEOTIDE SEQUENCE [LARGE SCALE GENOMIC DNA]</scope>
</reference>
<dbReference type="EMBL" id="AF250284">
    <property type="protein sequence ID" value="AAG02852.1"/>
    <property type="molecule type" value="Genomic_DNA"/>
</dbReference>
<evidence type="ECO:0000256" key="1">
    <source>
        <dbReference type="SAM" id="Phobius"/>
    </source>
</evidence>
<dbReference type="KEGG" id="vg:1494736"/>
<keyword evidence="1" id="KW-1133">Transmembrane helix</keyword>